<feature type="region of interest" description="Disordered" evidence="1">
    <location>
        <begin position="1"/>
        <end position="82"/>
    </location>
</feature>
<organism evidence="2">
    <name type="scientific">Daucus carota subsp. sativus</name>
    <name type="common">Carrot</name>
    <dbReference type="NCBI Taxonomy" id="79200"/>
    <lineage>
        <taxon>Eukaryota</taxon>
        <taxon>Viridiplantae</taxon>
        <taxon>Streptophyta</taxon>
        <taxon>Embryophyta</taxon>
        <taxon>Tracheophyta</taxon>
        <taxon>Spermatophyta</taxon>
        <taxon>Magnoliopsida</taxon>
        <taxon>eudicotyledons</taxon>
        <taxon>Gunneridae</taxon>
        <taxon>Pentapetalae</taxon>
        <taxon>asterids</taxon>
        <taxon>campanulids</taxon>
        <taxon>Apiales</taxon>
        <taxon>Apiaceae</taxon>
        <taxon>Apioideae</taxon>
        <taxon>Scandiceae</taxon>
        <taxon>Daucinae</taxon>
        <taxon>Daucus</taxon>
        <taxon>Daucus sect. Daucus</taxon>
    </lineage>
</organism>
<name>A0A175YM58_DAUCS</name>
<feature type="region of interest" description="Disordered" evidence="1">
    <location>
        <begin position="120"/>
        <end position="139"/>
    </location>
</feature>
<reference evidence="2" key="1">
    <citation type="journal article" date="2016" name="Nat. Genet.">
        <title>A high-quality carrot genome assembly provides new insights into carotenoid accumulation and asterid genome evolution.</title>
        <authorList>
            <person name="Iorizzo M."/>
            <person name="Ellison S."/>
            <person name="Senalik D."/>
            <person name="Zeng P."/>
            <person name="Satapoomin P."/>
            <person name="Huang J."/>
            <person name="Bowman M."/>
            <person name="Iovene M."/>
            <person name="Sanseverino W."/>
            <person name="Cavagnaro P."/>
            <person name="Yildiz M."/>
            <person name="Macko-Podgorni A."/>
            <person name="Moranska E."/>
            <person name="Grzebelus E."/>
            <person name="Grzebelus D."/>
            <person name="Ashrafi H."/>
            <person name="Zheng Z."/>
            <person name="Cheng S."/>
            <person name="Spooner D."/>
            <person name="Van Deynze A."/>
            <person name="Simon P."/>
        </authorList>
    </citation>
    <scope>NUCLEOTIDE SEQUENCE [LARGE SCALE GENOMIC DNA]</scope>
    <source>
        <tissue evidence="2">Leaf</tissue>
    </source>
</reference>
<keyword evidence="4" id="KW-1185">Reference proteome</keyword>
<accession>A0A175YM58</accession>
<dbReference type="EMBL" id="LNRQ01000008">
    <property type="protein sequence ID" value="KZM84221.1"/>
    <property type="molecule type" value="Genomic_DNA"/>
</dbReference>
<gene>
    <name evidence="2" type="ORF">DCAR_028232</name>
    <name evidence="3" type="ORF">DCAR_0831076</name>
</gene>
<dbReference type="EMBL" id="CP093350">
    <property type="protein sequence ID" value="WOH11586.1"/>
    <property type="molecule type" value="Genomic_DNA"/>
</dbReference>
<dbReference type="Proteomes" id="UP000077755">
    <property type="component" value="Chromosome 8"/>
</dbReference>
<proteinExistence type="predicted"/>
<evidence type="ECO:0000313" key="2">
    <source>
        <dbReference type="EMBL" id="KZM84221.1"/>
    </source>
</evidence>
<dbReference type="AlphaFoldDB" id="A0A175YM58"/>
<evidence type="ECO:0000313" key="3">
    <source>
        <dbReference type="EMBL" id="WOH11586.1"/>
    </source>
</evidence>
<evidence type="ECO:0000256" key="1">
    <source>
        <dbReference type="SAM" id="MobiDB-lite"/>
    </source>
</evidence>
<feature type="compositionally biased region" description="Polar residues" evidence="1">
    <location>
        <begin position="71"/>
        <end position="82"/>
    </location>
</feature>
<sequence length="480" mass="54444">MSSFSSNSDEGCLVNSNNDDDTQEVSSNRETPFHISSLSTHPENILKKEQTILDQPVDPSIASGLDEGSRNALSSDQRSNNVVIRPQKPSALVIQNVMSPLPPGNYKINMRRSAPHLEKIQSQEEDSTTGVPRRIPRNVGNVQEEPRPWWKKNIRKEKEDRARKEKEEAEKAFVFQKESKRKFNFGEENEKGLRRRKLIMPPEFDPRPLEILKSEGQAGDQRGEEWFLFPLSKSEGEDDLQTLKFLCAYISNGAHLVPRFRRLMVDFINGVLAENCRIKFALFWDKVVVLHRKFQRLVQLNGGENFREIDFSRACDYEMAELCRLIWSDRKEGKRSGSCSDPDTDEKMRIEKEARAQMPQKPTPWWKKNIRKEKEERARMALPGQRSSVNNKVQEADKAFVFQEMKVDHGNAAGLAVNVDPGIESSDQGMNVDGGNASGLVVNVDQGDGADREVTLVKGYEAGTEQGVTMDHGNEATREA</sequence>
<dbReference type="Gramene" id="KZM84221">
    <property type="protein sequence ID" value="KZM84221"/>
    <property type="gene ID" value="DCAR_028232"/>
</dbReference>
<feature type="compositionally biased region" description="Polar residues" evidence="1">
    <location>
        <begin position="24"/>
        <end position="42"/>
    </location>
</feature>
<protein>
    <submittedName>
        <fullName evidence="2">Uncharacterized protein</fullName>
    </submittedName>
</protein>
<reference evidence="3" key="2">
    <citation type="submission" date="2022-03" db="EMBL/GenBank/DDBJ databases">
        <title>Draft title - Genomic analysis of global carrot germplasm unveils the trajectory of domestication and the origin of high carotenoid orange carrot.</title>
        <authorList>
            <person name="Iorizzo M."/>
            <person name="Ellison S."/>
            <person name="Senalik D."/>
            <person name="Macko-Podgorni A."/>
            <person name="Grzebelus D."/>
            <person name="Bostan H."/>
            <person name="Rolling W."/>
            <person name="Curaba J."/>
            <person name="Simon P."/>
        </authorList>
    </citation>
    <scope>NUCLEOTIDE SEQUENCE</scope>
    <source>
        <tissue evidence="3">Leaf</tissue>
    </source>
</reference>
<feature type="compositionally biased region" description="Polar residues" evidence="1">
    <location>
        <begin position="1"/>
        <end position="17"/>
    </location>
</feature>
<evidence type="ECO:0000313" key="4">
    <source>
        <dbReference type="Proteomes" id="UP000077755"/>
    </source>
</evidence>